<keyword evidence="3" id="KW-0560">Oxidoreductase</keyword>
<accession>A0A8H3J9X4</accession>
<keyword evidence="2" id="KW-0521">NADP</keyword>
<dbReference type="SUPFAM" id="SSF51735">
    <property type="entry name" value="NAD(P)-binding Rossmann-fold domains"/>
    <property type="match status" value="1"/>
</dbReference>
<gene>
    <name evidence="5" type="ORF">ALECFALPRED_011023</name>
</gene>
<evidence type="ECO:0000256" key="3">
    <source>
        <dbReference type="ARBA" id="ARBA00023002"/>
    </source>
</evidence>
<dbReference type="InterPro" id="IPR020904">
    <property type="entry name" value="Sc_DH/Rdtase_CS"/>
</dbReference>
<dbReference type="InterPro" id="IPR036291">
    <property type="entry name" value="NAD(P)-bd_dom_sf"/>
</dbReference>
<dbReference type="InterPro" id="IPR002347">
    <property type="entry name" value="SDR_fam"/>
</dbReference>
<evidence type="ECO:0000313" key="5">
    <source>
        <dbReference type="EMBL" id="CAF9943317.1"/>
    </source>
</evidence>
<proteinExistence type="inferred from homology"/>
<dbReference type="PRINTS" id="PR00080">
    <property type="entry name" value="SDRFAMILY"/>
</dbReference>
<evidence type="ECO:0000313" key="6">
    <source>
        <dbReference type="Proteomes" id="UP000664203"/>
    </source>
</evidence>
<evidence type="ECO:0000259" key="4">
    <source>
        <dbReference type="SMART" id="SM00822"/>
    </source>
</evidence>
<feature type="domain" description="Ketoreductase" evidence="4">
    <location>
        <begin position="19"/>
        <end position="198"/>
    </location>
</feature>
<dbReference type="Proteomes" id="UP000664203">
    <property type="component" value="Unassembled WGS sequence"/>
</dbReference>
<keyword evidence="6" id="KW-1185">Reference proteome</keyword>
<dbReference type="PROSITE" id="PS00061">
    <property type="entry name" value="ADH_SHORT"/>
    <property type="match status" value="1"/>
</dbReference>
<dbReference type="Pfam" id="PF13561">
    <property type="entry name" value="adh_short_C2"/>
    <property type="match status" value="1"/>
</dbReference>
<organism evidence="5 6">
    <name type="scientific">Alectoria fallacina</name>
    <dbReference type="NCBI Taxonomy" id="1903189"/>
    <lineage>
        <taxon>Eukaryota</taxon>
        <taxon>Fungi</taxon>
        <taxon>Dikarya</taxon>
        <taxon>Ascomycota</taxon>
        <taxon>Pezizomycotina</taxon>
        <taxon>Lecanoromycetes</taxon>
        <taxon>OSLEUM clade</taxon>
        <taxon>Lecanoromycetidae</taxon>
        <taxon>Lecanorales</taxon>
        <taxon>Lecanorineae</taxon>
        <taxon>Parmeliaceae</taxon>
        <taxon>Alectoria</taxon>
    </lineage>
</organism>
<dbReference type="EMBL" id="CAJPDR010000968">
    <property type="protein sequence ID" value="CAF9943317.1"/>
    <property type="molecule type" value="Genomic_DNA"/>
</dbReference>
<dbReference type="PANTHER" id="PTHR48107">
    <property type="entry name" value="NADPH-DEPENDENT ALDEHYDE REDUCTASE-LIKE PROTEIN, CHLOROPLASTIC-RELATED"/>
    <property type="match status" value="1"/>
</dbReference>
<dbReference type="OrthoDB" id="47007at2759"/>
<sequence length="272" mass="28259">MQNEHTNGHSSALGRLDGRVAIITGAGRGLGAGIALELGSRGASIVVNYSKSAGPADKVVSDLLALGTRAIAIQANMSKPAEISSLFEQTLAHFGRIDIVMSNAGMEAFRQAEDVTQEDYDEVFNLNARGQFFVAQNGLKHCAKGGRIILTSSVAASMAGVRNHALYAGSKAAVEGFTRSFAEDCGPKRITVNAVAPGGILTDMFDANSWHYAPGGTPDMGSDITARGLAGLCPLGRVGVPKDVARVVAWLASDESEWVNGQVLKLTGGSAT</sequence>
<evidence type="ECO:0000256" key="1">
    <source>
        <dbReference type="ARBA" id="ARBA00006484"/>
    </source>
</evidence>
<dbReference type="InterPro" id="IPR057326">
    <property type="entry name" value="KR_dom"/>
</dbReference>
<dbReference type="PRINTS" id="PR00081">
    <property type="entry name" value="GDHRDH"/>
</dbReference>
<dbReference type="FunFam" id="3.40.50.720:FF:000084">
    <property type="entry name" value="Short-chain dehydrogenase reductase"/>
    <property type="match status" value="1"/>
</dbReference>
<evidence type="ECO:0000256" key="2">
    <source>
        <dbReference type="ARBA" id="ARBA00022857"/>
    </source>
</evidence>
<dbReference type="Gene3D" id="3.40.50.720">
    <property type="entry name" value="NAD(P)-binding Rossmann-like Domain"/>
    <property type="match status" value="1"/>
</dbReference>
<comment type="caution">
    <text evidence="5">The sequence shown here is derived from an EMBL/GenBank/DDBJ whole genome shotgun (WGS) entry which is preliminary data.</text>
</comment>
<name>A0A8H3J9X4_9LECA</name>
<dbReference type="AlphaFoldDB" id="A0A8H3J9X4"/>
<protein>
    <recommendedName>
        <fullName evidence="4">Ketoreductase domain-containing protein</fullName>
    </recommendedName>
</protein>
<comment type="similarity">
    <text evidence="1">Belongs to the short-chain dehydrogenases/reductases (SDR) family.</text>
</comment>
<reference evidence="5" key="1">
    <citation type="submission" date="2021-03" db="EMBL/GenBank/DDBJ databases">
        <authorList>
            <person name="Tagirdzhanova G."/>
        </authorList>
    </citation>
    <scope>NUCLEOTIDE SEQUENCE</scope>
</reference>
<dbReference type="GO" id="GO:0016614">
    <property type="term" value="F:oxidoreductase activity, acting on CH-OH group of donors"/>
    <property type="evidence" value="ECO:0007669"/>
    <property type="project" value="UniProtKB-ARBA"/>
</dbReference>
<dbReference type="SMART" id="SM00822">
    <property type="entry name" value="PKS_KR"/>
    <property type="match status" value="1"/>
</dbReference>
<dbReference type="PANTHER" id="PTHR48107:SF7">
    <property type="entry name" value="RE15974P"/>
    <property type="match status" value="1"/>
</dbReference>